<dbReference type="PANTHER" id="PTHR11351:SF102">
    <property type="entry name" value="STEAROYL-COA DESATURASE"/>
    <property type="match status" value="1"/>
</dbReference>
<evidence type="ECO:0000256" key="4">
    <source>
        <dbReference type="ARBA" id="ARBA00012620"/>
    </source>
</evidence>
<evidence type="ECO:0000256" key="15">
    <source>
        <dbReference type="ARBA" id="ARBA00023160"/>
    </source>
</evidence>
<dbReference type="CDD" id="cd03505">
    <property type="entry name" value="Delta9-FADS-like"/>
    <property type="match status" value="1"/>
</dbReference>
<evidence type="ECO:0000256" key="18">
    <source>
        <dbReference type="SAM" id="Phobius"/>
    </source>
</evidence>
<keyword evidence="5" id="KW-0444">Lipid biosynthesis</keyword>
<keyword evidence="12" id="KW-0408">Iron</keyword>
<name>A0ABQ9UP12_SAGOE</name>
<evidence type="ECO:0000256" key="17">
    <source>
        <dbReference type="SAM" id="MobiDB-lite"/>
    </source>
</evidence>
<dbReference type="InterPro" id="IPR001522">
    <property type="entry name" value="FADS-1_CS"/>
</dbReference>
<dbReference type="PROSITE" id="PS00476">
    <property type="entry name" value="FATTY_ACID_DESATUR_1"/>
    <property type="match status" value="1"/>
</dbReference>
<evidence type="ECO:0000313" key="20">
    <source>
        <dbReference type="Proteomes" id="UP001266305"/>
    </source>
</evidence>
<evidence type="ECO:0000256" key="7">
    <source>
        <dbReference type="ARBA" id="ARBA00022723"/>
    </source>
</evidence>
<evidence type="ECO:0000256" key="11">
    <source>
        <dbReference type="ARBA" id="ARBA00023002"/>
    </source>
</evidence>
<evidence type="ECO:0000256" key="12">
    <source>
        <dbReference type="ARBA" id="ARBA00023004"/>
    </source>
</evidence>
<protein>
    <recommendedName>
        <fullName evidence="4">stearoyl-CoA 9-desaturase</fullName>
        <ecNumber evidence="4">1.14.19.1</ecNumber>
    </recommendedName>
</protein>
<keyword evidence="10 18" id="KW-1133">Transmembrane helix</keyword>
<evidence type="ECO:0000256" key="14">
    <source>
        <dbReference type="ARBA" id="ARBA00023136"/>
    </source>
</evidence>
<evidence type="ECO:0000256" key="10">
    <source>
        <dbReference type="ARBA" id="ARBA00022989"/>
    </source>
</evidence>
<keyword evidence="11" id="KW-0560">Oxidoreductase</keyword>
<comment type="catalytic activity">
    <reaction evidence="16">
        <text>octadecanoyl-CoA + 2 Fe(II)-[cytochrome b5] + O2 + 2 H(+) = (9Z)-octadecenoyl-CoA + 2 Fe(III)-[cytochrome b5] + 2 H2O</text>
        <dbReference type="Rhea" id="RHEA:19721"/>
        <dbReference type="Rhea" id="RHEA-COMP:10438"/>
        <dbReference type="Rhea" id="RHEA-COMP:10439"/>
        <dbReference type="ChEBI" id="CHEBI:15377"/>
        <dbReference type="ChEBI" id="CHEBI:15378"/>
        <dbReference type="ChEBI" id="CHEBI:15379"/>
        <dbReference type="ChEBI" id="CHEBI:29033"/>
        <dbReference type="ChEBI" id="CHEBI:29034"/>
        <dbReference type="ChEBI" id="CHEBI:57387"/>
        <dbReference type="ChEBI" id="CHEBI:57394"/>
        <dbReference type="EC" id="1.14.19.1"/>
    </reaction>
</comment>
<keyword evidence="14 18" id="KW-0472">Membrane</keyword>
<comment type="cofactor">
    <cofactor evidence="1">
        <name>Fe(2+)</name>
        <dbReference type="ChEBI" id="CHEBI:29033"/>
    </cofactor>
</comment>
<reference evidence="19 20" key="1">
    <citation type="submission" date="2023-05" db="EMBL/GenBank/DDBJ databases">
        <title>B98-5 Cell Line De Novo Hybrid Assembly: An Optical Mapping Approach.</title>
        <authorList>
            <person name="Kananen K."/>
            <person name="Auerbach J.A."/>
            <person name="Kautto E."/>
            <person name="Blachly J.S."/>
        </authorList>
    </citation>
    <scope>NUCLEOTIDE SEQUENCE [LARGE SCALE GENOMIC DNA]</scope>
    <source>
        <strain evidence="19">B95-8</strain>
        <tissue evidence="19">Cell line</tissue>
    </source>
</reference>
<feature type="transmembrane region" description="Helical" evidence="18">
    <location>
        <begin position="339"/>
        <end position="356"/>
    </location>
</feature>
<keyword evidence="15" id="KW-0275">Fatty acid biosynthesis</keyword>
<feature type="region of interest" description="Disordered" evidence="17">
    <location>
        <begin position="14"/>
        <end position="34"/>
    </location>
</feature>
<evidence type="ECO:0000256" key="2">
    <source>
        <dbReference type="ARBA" id="ARBA00004477"/>
    </source>
</evidence>
<keyword evidence="20" id="KW-1185">Reference proteome</keyword>
<keyword evidence="8" id="KW-0256">Endoplasmic reticulum</keyword>
<comment type="caution">
    <text evidence="19">The sequence shown here is derived from an EMBL/GenBank/DDBJ whole genome shotgun (WGS) entry which is preliminary data.</text>
</comment>
<dbReference type="Proteomes" id="UP001266305">
    <property type="component" value="Unassembled WGS sequence"/>
</dbReference>
<evidence type="ECO:0000256" key="8">
    <source>
        <dbReference type="ARBA" id="ARBA00022824"/>
    </source>
</evidence>
<dbReference type="PANTHER" id="PTHR11351">
    <property type="entry name" value="ACYL-COA DESATURASE"/>
    <property type="match status" value="1"/>
</dbReference>
<dbReference type="EMBL" id="JASSZA010000011">
    <property type="protein sequence ID" value="KAK2098822.1"/>
    <property type="molecule type" value="Genomic_DNA"/>
</dbReference>
<comment type="subcellular location">
    <subcellularLocation>
        <location evidence="2">Endoplasmic reticulum membrane</location>
        <topology evidence="2">Multi-pass membrane protein</topology>
    </subcellularLocation>
</comment>
<keyword evidence="13" id="KW-0443">Lipid metabolism</keyword>
<keyword evidence="6 18" id="KW-0812">Transmembrane</keyword>
<gene>
    <name evidence="19" type="ORF">P7K49_024273</name>
</gene>
<dbReference type="InterPro" id="IPR015876">
    <property type="entry name" value="Acyl-CoA_DS"/>
</dbReference>
<evidence type="ECO:0000256" key="5">
    <source>
        <dbReference type="ARBA" id="ARBA00022516"/>
    </source>
</evidence>
<sequence length="476" mass="54177">MPAHLLQEEISSSYTTTTTITAPPSRVPQNGGDKLEKTPLYLEEDIRPDIKDDIYDPTYKDKEGPRPKVEYVWRNIILMSLLHLGALYGIILIPTCKFYTWLWGKQPPCPPDSVLQRRVFTSSSFLTCNLLPASALPVGLLKPSLTQLTQLGHLQLLGQGAEYYLSQGCACYLYFGDLPMGVCCAFGQRNVAHRDWMAILTQSLKKTQFLTSRECLWHPSPDGTHTVSALGITAGVHRLWSHRTYKARLPLRVFLIIANTMAFQNDVFEWARDHRAHHKFSETDADPHNSQRGFFFSHVGWLLVRKHPAVKEKGGTLDLSDLKAEKLVMFQRRYYKPGVLLMCFILPTLVPFYFWGETFQHSLYVATFLRYAIVLNATWLVNSAAHLYGYRPYDKNISPRENILVSLGAAGEGFHNYHHSFPYDYSASEYRWHINLTTLFIDCMAALGLAYDRKKVSKAAILARIKRTGDGSYKSG</sequence>
<evidence type="ECO:0000256" key="1">
    <source>
        <dbReference type="ARBA" id="ARBA00001954"/>
    </source>
</evidence>
<evidence type="ECO:0000256" key="6">
    <source>
        <dbReference type="ARBA" id="ARBA00022692"/>
    </source>
</evidence>
<dbReference type="EC" id="1.14.19.1" evidence="4"/>
<feature type="transmembrane region" description="Helical" evidence="18">
    <location>
        <begin position="76"/>
        <end position="100"/>
    </location>
</feature>
<keyword evidence="9" id="KW-0276">Fatty acid metabolism</keyword>
<evidence type="ECO:0000256" key="16">
    <source>
        <dbReference type="ARBA" id="ARBA00047947"/>
    </source>
</evidence>
<keyword evidence="7" id="KW-0479">Metal-binding</keyword>
<feature type="transmembrane region" description="Helical" evidence="18">
    <location>
        <begin position="368"/>
        <end position="390"/>
    </location>
</feature>
<evidence type="ECO:0000313" key="19">
    <source>
        <dbReference type="EMBL" id="KAK2098822.1"/>
    </source>
</evidence>
<evidence type="ECO:0000256" key="9">
    <source>
        <dbReference type="ARBA" id="ARBA00022832"/>
    </source>
</evidence>
<evidence type="ECO:0000256" key="3">
    <source>
        <dbReference type="ARBA" id="ARBA00009295"/>
    </source>
</evidence>
<proteinExistence type="inferred from homology"/>
<accession>A0ABQ9UP12</accession>
<evidence type="ECO:0000256" key="13">
    <source>
        <dbReference type="ARBA" id="ARBA00023098"/>
    </source>
</evidence>
<comment type="similarity">
    <text evidence="3">Belongs to the fatty acid desaturase type 1 family.</text>
</comment>
<organism evidence="19 20">
    <name type="scientific">Saguinus oedipus</name>
    <name type="common">Cotton-top tamarin</name>
    <name type="synonym">Oedipomidas oedipus</name>
    <dbReference type="NCBI Taxonomy" id="9490"/>
    <lineage>
        <taxon>Eukaryota</taxon>
        <taxon>Metazoa</taxon>
        <taxon>Chordata</taxon>
        <taxon>Craniata</taxon>
        <taxon>Vertebrata</taxon>
        <taxon>Euteleostomi</taxon>
        <taxon>Mammalia</taxon>
        <taxon>Eutheria</taxon>
        <taxon>Euarchontoglires</taxon>
        <taxon>Primates</taxon>
        <taxon>Haplorrhini</taxon>
        <taxon>Platyrrhini</taxon>
        <taxon>Cebidae</taxon>
        <taxon>Callitrichinae</taxon>
        <taxon>Saguinus</taxon>
    </lineage>
</organism>